<dbReference type="OrthoDB" id="10264707at2759"/>
<dbReference type="AlphaFoldDB" id="A0A7R7WKJ7"/>
<dbReference type="KEGG" id="aluc:AKAW2_80440A"/>
<dbReference type="PANTHER" id="PTHR43138">
    <property type="entry name" value="ACETYLTRANSFERASE, GNAT FAMILY"/>
    <property type="match status" value="1"/>
</dbReference>
<sequence length="321" mass="36162">MKSHGNIWYQKKNPPFLCPTEPEKKELNHILKILCTPYRRHLSSFPTLNPNPYIYLPQSPHHPTPTPTPIPTPSFPSHLVSPHNTTLYTPPPPPPYPHNRNENDKMPSLLEDPTTSIPPPLPNPSHLPPIQRTLRDNTRITLYPITTGPDSLPSSLLHYLHREFSEEILKGCTYPMESPLEYDLYRTYWFGTFAVVAVVDDDESGNGLREGRDWERVCLGTFYVKPNYPGRCSHVCNAGFFTTPAARNRGVGRVMGEAYLEVAPKLGYKYSVFNLVFENNVASVKIWENLGFQVIGRVPGAARLANSPDLVDALIIGKSLV</sequence>
<dbReference type="SUPFAM" id="SSF55729">
    <property type="entry name" value="Acyl-CoA N-acyltransferases (Nat)"/>
    <property type="match status" value="1"/>
</dbReference>
<evidence type="ECO:0000313" key="4">
    <source>
        <dbReference type="Proteomes" id="UP000661280"/>
    </source>
</evidence>
<evidence type="ECO:0000256" key="1">
    <source>
        <dbReference type="SAM" id="MobiDB-lite"/>
    </source>
</evidence>
<reference evidence="3" key="1">
    <citation type="submission" date="2021-01" db="EMBL/GenBank/DDBJ databases">
        <authorList>
            <consortium name="Aspergillus luchuensis mut. kawachii IFO 4304 genome sequencing consortium"/>
            <person name="Kazuki M."/>
            <person name="Futagami T."/>
        </authorList>
    </citation>
    <scope>NUCLEOTIDE SEQUENCE</scope>
    <source>
        <strain evidence="3">IFO 4308</strain>
    </source>
</reference>
<accession>A0A7R7WKJ7</accession>
<dbReference type="PANTHER" id="PTHR43138:SF1">
    <property type="entry name" value="N-ACETYLTRANSFERASE ACA1"/>
    <property type="match status" value="1"/>
</dbReference>
<dbReference type="Pfam" id="PF00583">
    <property type="entry name" value="Acetyltransf_1"/>
    <property type="match status" value="1"/>
</dbReference>
<gene>
    <name evidence="3" type="ORF">AKAW2_80440A</name>
</gene>
<feature type="compositionally biased region" description="Pro residues" evidence="1">
    <location>
        <begin position="60"/>
        <end position="74"/>
    </location>
</feature>
<protein>
    <recommendedName>
        <fullName evidence="2">N-acetyltransferase domain-containing protein</fullName>
    </recommendedName>
</protein>
<dbReference type="Gene3D" id="3.40.630.30">
    <property type="match status" value="1"/>
</dbReference>
<reference evidence="3" key="2">
    <citation type="submission" date="2021-02" db="EMBL/GenBank/DDBJ databases">
        <title>Aspergillus luchuensis mut. kawachii IFO 4304 genome sequence.</title>
        <authorList>
            <person name="Mori K."/>
            <person name="Kadooka C."/>
            <person name="Goto M."/>
            <person name="Futagami T."/>
        </authorList>
    </citation>
    <scope>NUCLEOTIDE SEQUENCE</scope>
    <source>
        <strain evidence="3">IFO 4308</strain>
    </source>
</reference>
<dbReference type="RefSeq" id="XP_041548401.1">
    <property type="nucleotide sequence ID" value="XM_041681461.1"/>
</dbReference>
<feature type="domain" description="N-acetyltransferase" evidence="2">
    <location>
        <begin position="140"/>
        <end position="321"/>
    </location>
</feature>
<dbReference type="PROSITE" id="PS51186">
    <property type="entry name" value="GNAT"/>
    <property type="match status" value="1"/>
</dbReference>
<dbReference type="InterPro" id="IPR000182">
    <property type="entry name" value="GNAT_dom"/>
</dbReference>
<name>A0A7R7WKJ7_ASPKA</name>
<organism evidence="3 4">
    <name type="scientific">Aspergillus kawachii</name>
    <name type="common">White koji mold</name>
    <name type="synonym">Aspergillus awamori var. kawachi</name>
    <dbReference type="NCBI Taxonomy" id="1069201"/>
    <lineage>
        <taxon>Eukaryota</taxon>
        <taxon>Fungi</taxon>
        <taxon>Dikarya</taxon>
        <taxon>Ascomycota</taxon>
        <taxon>Pezizomycotina</taxon>
        <taxon>Eurotiomycetes</taxon>
        <taxon>Eurotiomycetidae</taxon>
        <taxon>Eurotiales</taxon>
        <taxon>Aspergillaceae</taxon>
        <taxon>Aspergillus</taxon>
        <taxon>Aspergillus subgen. Circumdati</taxon>
    </lineage>
</organism>
<feature type="compositionally biased region" description="Low complexity" evidence="1">
    <location>
        <begin position="75"/>
        <end position="88"/>
    </location>
</feature>
<dbReference type="GeneID" id="64965960"/>
<feature type="region of interest" description="Disordered" evidence="1">
    <location>
        <begin position="56"/>
        <end position="130"/>
    </location>
</feature>
<keyword evidence="4" id="KW-1185">Reference proteome</keyword>
<feature type="compositionally biased region" description="Pro residues" evidence="1">
    <location>
        <begin position="116"/>
        <end position="127"/>
    </location>
</feature>
<dbReference type="GO" id="GO:0005634">
    <property type="term" value="C:nucleus"/>
    <property type="evidence" value="ECO:0007669"/>
    <property type="project" value="TreeGrafter"/>
</dbReference>
<evidence type="ECO:0000259" key="2">
    <source>
        <dbReference type="PROSITE" id="PS51186"/>
    </source>
</evidence>
<proteinExistence type="predicted"/>
<dbReference type="EMBL" id="AP024432">
    <property type="protein sequence ID" value="BCS04639.1"/>
    <property type="molecule type" value="Genomic_DNA"/>
</dbReference>
<dbReference type="InterPro" id="IPR052742">
    <property type="entry name" value="Mito_N-acetyltransferase"/>
</dbReference>
<dbReference type="Proteomes" id="UP000661280">
    <property type="component" value="Chromosome 8"/>
</dbReference>
<evidence type="ECO:0000313" key="3">
    <source>
        <dbReference type="EMBL" id="BCS04639.1"/>
    </source>
</evidence>
<dbReference type="GO" id="GO:0016747">
    <property type="term" value="F:acyltransferase activity, transferring groups other than amino-acyl groups"/>
    <property type="evidence" value="ECO:0007669"/>
    <property type="project" value="InterPro"/>
</dbReference>
<dbReference type="InterPro" id="IPR016181">
    <property type="entry name" value="Acyl_CoA_acyltransferase"/>
</dbReference>